<dbReference type="EMBL" id="AP009384">
    <property type="protein sequence ID" value="BAF89250.1"/>
    <property type="molecule type" value="Genomic_DNA"/>
</dbReference>
<dbReference type="STRING" id="438753.AZC_3252"/>
<dbReference type="Pfam" id="PF13683">
    <property type="entry name" value="rve_3"/>
    <property type="match status" value="1"/>
</dbReference>
<dbReference type="InterPro" id="IPR012337">
    <property type="entry name" value="RNaseH-like_sf"/>
</dbReference>
<feature type="domain" description="Integrase catalytic" evidence="1">
    <location>
        <begin position="48"/>
        <end position="153"/>
    </location>
</feature>
<dbReference type="SUPFAM" id="SSF53098">
    <property type="entry name" value="Ribonuclease H-like"/>
    <property type="match status" value="1"/>
</dbReference>
<dbReference type="PROSITE" id="PS50994">
    <property type="entry name" value="INTEGRASE"/>
    <property type="match status" value="1"/>
</dbReference>
<sequence>MGRAKFRQFPSTVRHGHEPATLCLRFRFVQSQKALAKRYEVSPTTIHTVLTDNGQQFCDAPRSRSGPTARCSRHMFDRACDEHGIEHRLTKPNHPWTNGQVERMNRILKDATVKRDHYESHAQLRTHLQSFGAFRSGTLMVISRVGPPRPPLR</sequence>
<evidence type="ECO:0000313" key="2">
    <source>
        <dbReference type="EMBL" id="BAF89250.1"/>
    </source>
</evidence>
<dbReference type="HOGENOM" id="CLU_1709530_0_0_5"/>
<evidence type="ECO:0000313" key="3">
    <source>
        <dbReference type="Proteomes" id="UP000000270"/>
    </source>
</evidence>
<dbReference type="Proteomes" id="UP000000270">
    <property type="component" value="Chromosome"/>
</dbReference>
<dbReference type="InterPro" id="IPR001584">
    <property type="entry name" value="Integrase_cat-core"/>
</dbReference>
<dbReference type="GO" id="GO:0015074">
    <property type="term" value="P:DNA integration"/>
    <property type="evidence" value="ECO:0007669"/>
    <property type="project" value="InterPro"/>
</dbReference>
<keyword evidence="3" id="KW-1185">Reference proteome</keyword>
<organism evidence="2 3">
    <name type="scientific">Azorhizobium caulinodans (strain ATCC 43989 / DSM 5975 / JCM 20966 / LMG 6465 / NBRC 14845 / NCIMB 13405 / ORS 571)</name>
    <dbReference type="NCBI Taxonomy" id="438753"/>
    <lineage>
        <taxon>Bacteria</taxon>
        <taxon>Pseudomonadati</taxon>
        <taxon>Pseudomonadota</taxon>
        <taxon>Alphaproteobacteria</taxon>
        <taxon>Hyphomicrobiales</taxon>
        <taxon>Xanthobacteraceae</taxon>
        <taxon>Azorhizobium</taxon>
    </lineage>
</organism>
<dbReference type="PANTHER" id="PTHR35004">
    <property type="entry name" value="TRANSPOSASE RV3428C-RELATED"/>
    <property type="match status" value="1"/>
</dbReference>
<accession>A8ICT8</accession>
<protein>
    <submittedName>
        <fullName evidence="2">Putative transposase</fullName>
    </submittedName>
</protein>
<reference evidence="3" key="2">
    <citation type="submission" date="2007-04" db="EMBL/GenBank/DDBJ databases">
        <title>Complete genome sequence of the nitrogen-fixing bacterium Azorhizobium caulinodans ORS571.</title>
        <authorList>
            <person name="Lee K.B."/>
            <person name="Backer P.D."/>
            <person name="Aono T."/>
            <person name="Liu C.T."/>
            <person name="Suzuki S."/>
            <person name="Suzuki T."/>
            <person name="Kaneko T."/>
            <person name="Yamada M."/>
            <person name="Tabata S."/>
            <person name="Kupfer D.M."/>
            <person name="Najar F.Z."/>
            <person name="Wiley G.B."/>
            <person name="Roe B."/>
            <person name="Binnewies T."/>
            <person name="Ussery D."/>
            <person name="Vereecke D."/>
            <person name="Gevers D."/>
            <person name="Holsters M."/>
            <person name="Oyaizu H."/>
        </authorList>
    </citation>
    <scope>NUCLEOTIDE SEQUENCE [LARGE SCALE GENOMIC DNA]</scope>
    <source>
        <strain evidence="3">ATCC 43989 / DSM 5975 / JCM 20966 / LMG 6465 / NBRC 14845 / NCIMB 13405 / ORS 571</strain>
    </source>
</reference>
<reference evidence="2 3" key="3">
    <citation type="journal article" date="2008" name="BMC Genomics">
        <title>The genome of the versatile nitrogen fixer Azorhizobium caulinodans ORS571.</title>
        <authorList>
            <person name="Lee KB."/>
            <person name="Backer P.D."/>
            <person name="Aono T."/>
            <person name="Liu CT."/>
            <person name="Suzuki S."/>
            <person name="Suzuki T."/>
            <person name="Kaneko T."/>
            <person name="Yamada M."/>
            <person name="Tabata S."/>
            <person name="Kupfer D.M."/>
            <person name="Najar F.Z."/>
            <person name="Wiley G.B."/>
            <person name="Roe B."/>
            <person name="Binnewies T.T."/>
            <person name="Ussery D.W."/>
            <person name="D'Haeze W."/>
            <person name="Herder J.D."/>
            <person name="Gevers D."/>
            <person name="Vereecke D."/>
            <person name="Holsters M."/>
            <person name="Oyaizu H."/>
        </authorList>
    </citation>
    <scope>NUCLEOTIDE SEQUENCE [LARGE SCALE GENOMIC DNA]</scope>
    <source>
        <strain evidence="3">ATCC 43989 / DSM 5975 / JCM 20966 / LMG 6465 / NBRC 14845 / NCIMB 13405 / ORS 571</strain>
    </source>
</reference>
<reference evidence="2 3" key="5">
    <citation type="journal article" date="2010" name="Appl. Environ. Microbiol.">
        <title>phrR-like gene praR of Azorhizobium caulinodans ORS571 is essential for symbiosis with Sesbania rostrata and is involved in expression of reb genes.</title>
        <authorList>
            <person name="Akiba N."/>
            <person name="Aono T."/>
            <person name="Toyazaki H."/>
            <person name="Sato S."/>
            <person name="Oyaizu H."/>
        </authorList>
    </citation>
    <scope>NUCLEOTIDE SEQUENCE [LARGE SCALE GENOMIC DNA]</scope>
    <source>
        <strain evidence="3">ATCC 43989 / DSM 5975 / JCM 20966 / LMG 6465 / NBRC 14845 / NCIMB 13405 / ORS 571</strain>
    </source>
</reference>
<dbReference type="Gene3D" id="3.30.420.10">
    <property type="entry name" value="Ribonuclease H-like superfamily/Ribonuclease H"/>
    <property type="match status" value="1"/>
</dbReference>
<reference evidence="2 3" key="1">
    <citation type="journal article" date="2007" name="Appl. Environ. Microbiol.">
        <title>Rhizobial factors required for stem nodule maturation and maintenance in Sesbania rostrata-Azorhizobium caulinodans ORS571 symbiosis.</title>
        <authorList>
            <person name="Suzuki S."/>
            <person name="Aono T."/>
            <person name="Lee KB."/>
            <person name="Suzuki T."/>
            <person name="Liu CT."/>
            <person name="Miwa H."/>
            <person name="Wakao S."/>
            <person name="Iki T."/>
            <person name="Oyaizu H."/>
        </authorList>
    </citation>
    <scope>NUCLEOTIDE SEQUENCE [LARGE SCALE GENOMIC DNA]</scope>
    <source>
        <strain evidence="3">ATCC 43989 / DSM 5975 / JCM 20966 / LMG 6465 / NBRC 14845 / NCIMB 13405 / ORS 571</strain>
    </source>
</reference>
<dbReference type="eggNOG" id="COG2801">
    <property type="taxonomic scope" value="Bacteria"/>
</dbReference>
<gene>
    <name evidence="2" type="ordered locus">AZC_3252</name>
</gene>
<dbReference type="GO" id="GO:0003676">
    <property type="term" value="F:nucleic acid binding"/>
    <property type="evidence" value="ECO:0007669"/>
    <property type="project" value="InterPro"/>
</dbReference>
<dbReference type="PANTHER" id="PTHR35004:SF7">
    <property type="entry name" value="INTEGRASE PROTEIN"/>
    <property type="match status" value="1"/>
</dbReference>
<reference evidence="2 3" key="6">
    <citation type="journal article" date="2011" name="Appl. Environ. Microbiol.">
        <title>Involvement of the azorhizobial chromosome partition gene (parA) in the onset of bacteroid differentiation during Sesbania rostrata stem nodule development.</title>
        <authorList>
            <person name="Liu CT."/>
            <person name="Lee KB."/>
            <person name="Wang YS."/>
            <person name="Peng MH."/>
            <person name="Lee KT."/>
            <person name="Suzuki S."/>
            <person name="Suzuki T."/>
            <person name="Oyaizu H."/>
        </authorList>
    </citation>
    <scope>NUCLEOTIDE SEQUENCE [LARGE SCALE GENOMIC DNA]</scope>
    <source>
        <strain evidence="3">ATCC 43989 / DSM 5975 / JCM 20966 / LMG 6465 / NBRC 14845 / NCIMB 13405 / ORS 571</strain>
    </source>
</reference>
<proteinExistence type="predicted"/>
<name>A8ICT8_AZOC5</name>
<evidence type="ECO:0000259" key="1">
    <source>
        <dbReference type="PROSITE" id="PS50994"/>
    </source>
</evidence>
<dbReference type="AlphaFoldDB" id="A8ICT8"/>
<dbReference type="KEGG" id="azc:AZC_3252"/>
<dbReference type="InterPro" id="IPR036397">
    <property type="entry name" value="RNaseH_sf"/>
</dbReference>
<reference evidence="2 3" key="4">
    <citation type="journal article" date="2009" name="Appl. Environ. Microbiol.">
        <title>Comparative genome-wide transcriptional profiling of Azorhizobium caulinodans ORS571 grown under free-living and symbiotic conditions.</title>
        <authorList>
            <person name="Tsukada S."/>
            <person name="Aono T."/>
            <person name="Akiba N."/>
            <person name="Lee KB."/>
            <person name="Liu CT."/>
            <person name="Toyazaki H."/>
            <person name="Oyaizu H."/>
        </authorList>
    </citation>
    <scope>NUCLEOTIDE SEQUENCE [LARGE SCALE GENOMIC DNA]</scope>
    <source>
        <strain evidence="3">ATCC 43989 / DSM 5975 / JCM 20966 / LMG 6465 / NBRC 14845 / NCIMB 13405 / ORS 571</strain>
    </source>
</reference>